<dbReference type="AlphaFoldDB" id="A0ABD5VL63"/>
<evidence type="ECO:0000259" key="7">
    <source>
        <dbReference type="PROSITE" id="PS51866"/>
    </source>
</evidence>
<gene>
    <name evidence="8" type="ORF">ACFQGB_16585</name>
</gene>
<dbReference type="PROSITE" id="PS51866">
    <property type="entry name" value="MOP"/>
    <property type="match status" value="1"/>
</dbReference>
<evidence type="ECO:0000259" key="6">
    <source>
        <dbReference type="PROSITE" id="PS50931"/>
    </source>
</evidence>
<dbReference type="RefSeq" id="WP_336351431.1">
    <property type="nucleotide sequence ID" value="NZ_JAZAQL010000003.1"/>
</dbReference>
<dbReference type="SUPFAM" id="SSF50331">
    <property type="entry name" value="MOP-like"/>
    <property type="match status" value="1"/>
</dbReference>
<feature type="domain" description="HTH lysR-type" evidence="6">
    <location>
        <begin position="16"/>
        <end position="72"/>
    </location>
</feature>
<sequence>MDAGFEAHLRVGDATVDERDVALLSAVDREGSLSAAADALGRSYSRAHKRLGALEDELGALVERERGGASGGGSRLTDDARALLARFARVRAAFADTAGTEVAVLTGEVRERDGELATVATDVGDVRALLFEDADDVQVAVRADAVTLHDPDDAPAADASSARNRFAGTVAGVDRRESVALVDVAIGDGDVTLPVLVTVDSLERLTLEPGREVVATFKATATRATPH</sequence>
<accession>A0ABD5VL63</accession>
<dbReference type="InterPro" id="IPR004606">
    <property type="entry name" value="Mop_domain"/>
</dbReference>
<dbReference type="PANTHER" id="PTHR30432">
    <property type="entry name" value="TRANSCRIPTIONAL REGULATOR MODE"/>
    <property type="match status" value="1"/>
</dbReference>
<evidence type="ECO:0000313" key="8">
    <source>
        <dbReference type="EMBL" id="MFC6954483.1"/>
    </source>
</evidence>
<feature type="domain" description="Mop" evidence="7">
    <location>
        <begin position="159"/>
        <end position="226"/>
    </location>
</feature>
<proteinExistence type="inferred from homology"/>
<dbReference type="Pfam" id="PF03459">
    <property type="entry name" value="TOBE"/>
    <property type="match status" value="1"/>
</dbReference>
<organism evidence="8 9">
    <name type="scientific">Halorubellus litoreus</name>
    <dbReference type="NCBI Taxonomy" id="755308"/>
    <lineage>
        <taxon>Archaea</taxon>
        <taxon>Methanobacteriati</taxon>
        <taxon>Methanobacteriota</taxon>
        <taxon>Stenosarchaea group</taxon>
        <taxon>Halobacteria</taxon>
        <taxon>Halobacteriales</taxon>
        <taxon>Halorubellaceae</taxon>
        <taxon>Halorubellus</taxon>
    </lineage>
</organism>
<dbReference type="InterPro" id="IPR005116">
    <property type="entry name" value="Transp-assoc_OB_typ1"/>
</dbReference>
<dbReference type="InterPro" id="IPR036388">
    <property type="entry name" value="WH-like_DNA-bd_sf"/>
</dbReference>
<keyword evidence="9" id="KW-1185">Reference proteome</keyword>
<dbReference type="InterPro" id="IPR051815">
    <property type="entry name" value="Molybdate_resp_trans_reg"/>
</dbReference>
<keyword evidence="4" id="KW-0500">Molybdenum</keyword>
<evidence type="ECO:0000313" key="9">
    <source>
        <dbReference type="Proteomes" id="UP001596395"/>
    </source>
</evidence>
<name>A0ABD5VL63_9EURY</name>
<dbReference type="InterPro" id="IPR008995">
    <property type="entry name" value="Mo/tungstate-bd_C_term_dom"/>
</dbReference>
<dbReference type="Gene3D" id="1.10.10.10">
    <property type="entry name" value="Winged helix-like DNA-binding domain superfamily/Winged helix DNA-binding domain"/>
    <property type="match status" value="1"/>
</dbReference>
<dbReference type="Gene3D" id="2.40.50.100">
    <property type="match status" value="1"/>
</dbReference>
<evidence type="ECO:0000256" key="1">
    <source>
        <dbReference type="ARBA" id="ARBA00004202"/>
    </source>
</evidence>
<dbReference type="InterPro" id="IPR000847">
    <property type="entry name" value="LysR_HTH_N"/>
</dbReference>
<comment type="caution">
    <text evidence="8">The sequence shown here is derived from an EMBL/GenBank/DDBJ whole genome shotgun (WGS) entry which is preliminary data.</text>
</comment>
<dbReference type="InterPro" id="IPR016462">
    <property type="entry name" value="ModE"/>
</dbReference>
<dbReference type="InterPro" id="IPR036390">
    <property type="entry name" value="WH_DNA-bd_sf"/>
</dbReference>
<keyword evidence="5" id="KW-0677">Repeat</keyword>
<evidence type="ECO:0000256" key="4">
    <source>
        <dbReference type="ARBA" id="ARBA00022505"/>
    </source>
</evidence>
<dbReference type="GO" id="GO:0005886">
    <property type="term" value="C:plasma membrane"/>
    <property type="evidence" value="ECO:0007669"/>
    <property type="project" value="UniProtKB-SubCell"/>
</dbReference>
<dbReference type="NCBIfam" id="TIGR00638">
    <property type="entry name" value="Mop"/>
    <property type="match status" value="1"/>
</dbReference>
<dbReference type="PIRSF" id="PIRSF005763">
    <property type="entry name" value="Txn_reg_ModE"/>
    <property type="match status" value="1"/>
</dbReference>
<evidence type="ECO:0000256" key="3">
    <source>
        <dbReference type="ARBA" id="ARBA00022448"/>
    </source>
</evidence>
<evidence type="ECO:0000256" key="2">
    <source>
        <dbReference type="ARBA" id="ARBA00008110"/>
    </source>
</evidence>
<dbReference type="Proteomes" id="UP001596395">
    <property type="component" value="Unassembled WGS sequence"/>
</dbReference>
<dbReference type="Pfam" id="PF00126">
    <property type="entry name" value="HTH_1"/>
    <property type="match status" value="1"/>
</dbReference>
<evidence type="ECO:0000256" key="5">
    <source>
        <dbReference type="ARBA" id="ARBA00022737"/>
    </source>
</evidence>
<reference evidence="8 9" key="1">
    <citation type="journal article" date="2019" name="Int. J. Syst. Evol. Microbiol.">
        <title>The Global Catalogue of Microorganisms (GCM) 10K type strain sequencing project: providing services to taxonomists for standard genome sequencing and annotation.</title>
        <authorList>
            <consortium name="The Broad Institute Genomics Platform"/>
            <consortium name="The Broad Institute Genome Sequencing Center for Infectious Disease"/>
            <person name="Wu L."/>
            <person name="Ma J."/>
        </authorList>
    </citation>
    <scope>NUCLEOTIDE SEQUENCE [LARGE SCALE GENOMIC DNA]</scope>
    <source>
        <strain evidence="8 9">GX26</strain>
    </source>
</reference>
<dbReference type="PANTHER" id="PTHR30432:SF1">
    <property type="entry name" value="DNA-BINDING TRANSCRIPTIONAL DUAL REGULATOR MODE"/>
    <property type="match status" value="1"/>
</dbReference>
<protein>
    <submittedName>
        <fullName evidence="8">TOBE domain-containing protein</fullName>
    </submittedName>
</protein>
<comment type="similarity">
    <text evidence="2">Belongs to the ModE family.</text>
</comment>
<comment type="subcellular location">
    <subcellularLocation>
        <location evidence="1">Cell membrane</location>
        <topology evidence="1">Peripheral membrane protein</topology>
    </subcellularLocation>
</comment>
<keyword evidence="3" id="KW-0813">Transport</keyword>
<dbReference type="SUPFAM" id="SSF46785">
    <property type="entry name" value="Winged helix' DNA-binding domain"/>
    <property type="match status" value="1"/>
</dbReference>
<dbReference type="EMBL" id="JBHSXN010000003">
    <property type="protein sequence ID" value="MFC6954483.1"/>
    <property type="molecule type" value="Genomic_DNA"/>
</dbReference>
<dbReference type="PROSITE" id="PS50931">
    <property type="entry name" value="HTH_LYSR"/>
    <property type="match status" value="1"/>
</dbReference>